<dbReference type="AlphaFoldDB" id="A0A5B6TKS7"/>
<feature type="signal peptide" evidence="1">
    <location>
        <begin position="1"/>
        <end position="20"/>
    </location>
</feature>
<accession>A0A5B6TKS7</accession>
<evidence type="ECO:0000313" key="3">
    <source>
        <dbReference type="Proteomes" id="UP000324133"/>
    </source>
</evidence>
<dbReference type="RefSeq" id="WP_149089667.1">
    <property type="nucleotide sequence ID" value="NZ_VKKY01000001.1"/>
</dbReference>
<dbReference type="Proteomes" id="UP000324133">
    <property type="component" value="Unassembled WGS sequence"/>
</dbReference>
<sequence>MMKQLLITVLFFGAFLNVSAQNDNYRKELLNLADVSRLPLYRSGNMEQLSSYDRTGGNDDGFSGKYSAIRKEPEGLVLADLKGPGVVNRIWTPTPEADTVKFYFDGEKKPRISIPFINLFNGKQFPFVAPLSGSQLGGFYCYLPIPYEKSLKIVYTGKNLRFHQLQYRTLEKKERMGSFSTALVNQQKDALEKIAAAWGRQASPLQLYGNKVKSQKVNVVLKKGAEASLFALKQGGRIVGIELGAGSDLLQAYHKVLLTARWDNEPKNALELPLHNFFGFAFGKPAMQSMLLGSDRNKLYSYLPMPVDASAELRLKYDKGTTGDPEEILLSGTVYYTEDKRNPATEGKLYAQARRQYNIPQAVPHLIANVKGRGHYIGTILQTQGLEEGSTYYFEGDDRAFIDGKLKLHGTGSEDYFNGGWYAVTDKWDKGLSLPIHGALAYDLMTSRTGGYRFYLADKLNFQDSLRLTIEHQPEAKINVKTDYTSVGLFYADQPQFENSEIRIDDQITRLPQRHKLTPQGMVYSLYWLATADYQEPSIVFGLKPSDSWTAKIDIDAVPVVQVSLQGLDNGRYKVYVEHGKTEQASPFSVWQRSSQVSGWIPTDVEMPKEGGKTVYAGEIEITDDLKTITLRKRPADLASVRVFSFLFEKIEEKKP</sequence>
<reference evidence="2 3" key="1">
    <citation type="submission" date="2019-07" db="EMBL/GenBank/DDBJ databases">
        <title>Rufibacter sp. nov., isolated from lake sediment.</title>
        <authorList>
            <person name="Qu J.-H."/>
        </authorList>
    </citation>
    <scope>NUCLEOTIDE SEQUENCE [LARGE SCALE GENOMIC DNA]</scope>
    <source>
        <strain evidence="2 3">NBS58-1</strain>
    </source>
</reference>
<dbReference type="EMBL" id="VKKY01000001">
    <property type="protein sequence ID" value="KAA3440029.1"/>
    <property type="molecule type" value="Genomic_DNA"/>
</dbReference>
<evidence type="ECO:0000256" key="1">
    <source>
        <dbReference type="SAM" id="SignalP"/>
    </source>
</evidence>
<name>A0A5B6TKS7_9BACT</name>
<organism evidence="2 3">
    <name type="scientific">Rufibacter hautae</name>
    <dbReference type="NCBI Taxonomy" id="2595005"/>
    <lineage>
        <taxon>Bacteria</taxon>
        <taxon>Pseudomonadati</taxon>
        <taxon>Bacteroidota</taxon>
        <taxon>Cytophagia</taxon>
        <taxon>Cytophagales</taxon>
        <taxon>Hymenobacteraceae</taxon>
        <taxon>Rufibacter</taxon>
    </lineage>
</organism>
<keyword evidence="3" id="KW-1185">Reference proteome</keyword>
<protein>
    <submittedName>
        <fullName evidence="2">DUF2961 domain-containing protein</fullName>
    </submittedName>
</protein>
<dbReference type="Gene3D" id="2.60.120.1390">
    <property type="match status" value="2"/>
</dbReference>
<comment type="caution">
    <text evidence="2">The sequence shown here is derived from an EMBL/GenBank/DDBJ whole genome shotgun (WGS) entry which is preliminary data.</text>
</comment>
<proteinExistence type="predicted"/>
<feature type="chain" id="PRO_5022700575" evidence="1">
    <location>
        <begin position="21"/>
        <end position="656"/>
    </location>
</feature>
<dbReference type="OrthoDB" id="2518538at2"/>
<dbReference type="InterPro" id="IPR021345">
    <property type="entry name" value="DUF2961"/>
</dbReference>
<evidence type="ECO:0000313" key="2">
    <source>
        <dbReference type="EMBL" id="KAA3440029.1"/>
    </source>
</evidence>
<dbReference type="Pfam" id="PF11175">
    <property type="entry name" value="DUF2961"/>
    <property type="match status" value="1"/>
</dbReference>
<gene>
    <name evidence="2" type="ORF">FOA19_05000</name>
</gene>
<keyword evidence="1" id="KW-0732">Signal</keyword>